<protein>
    <submittedName>
        <fullName evidence="4">TetR/AcrR family transcriptional regulator</fullName>
    </submittedName>
</protein>
<feature type="domain" description="HTH tetR-type" evidence="3">
    <location>
        <begin position="16"/>
        <end position="76"/>
    </location>
</feature>
<evidence type="ECO:0000256" key="1">
    <source>
        <dbReference type="ARBA" id="ARBA00023125"/>
    </source>
</evidence>
<dbReference type="RefSeq" id="WP_310770053.1">
    <property type="nucleotide sequence ID" value="NZ_CP134050.1"/>
</dbReference>
<dbReference type="SUPFAM" id="SSF46689">
    <property type="entry name" value="Homeodomain-like"/>
    <property type="match status" value="1"/>
</dbReference>
<dbReference type="Gene3D" id="1.10.357.10">
    <property type="entry name" value="Tetracycline Repressor, domain 2"/>
    <property type="match status" value="1"/>
</dbReference>
<dbReference type="PROSITE" id="PS50977">
    <property type="entry name" value="HTH_TETR_2"/>
    <property type="match status" value="1"/>
</dbReference>
<proteinExistence type="predicted"/>
<evidence type="ECO:0000313" key="5">
    <source>
        <dbReference type="Proteomes" id="UP001256827"/>
    </source>
</evidence>
<dbReference type="PRINTS" id="PR00455">
    <property type="entry name" value="HTHTETR"/>
</dbReference>
<dbReference type="InterPro" id="IPR009057">
    <property type="entry name" value="Homeodomain-like_sf"/>
</dbReference>
<dbReference type="SUPFAM" id="SSF48498">
    <property type="entry name" value="Tetracyclin repressor-like, C-terminal domain"/>
    <property type="match status" value="1"/>
</dbReference>
<reference evidence="4 5" key="1">
    <citation type="submission" date="2023-09" db="EMBL/GenBank/DDBJ databases">
        <title>Complete Genome and Methylome dissection of Bacillus brevis NEB573 original source of BbsI restriction endonuclease.</title>
        <authorList>
            <person name="Fomenkov A."/>
            <person name="Roberts R.D."/>
        </authorList>
    </citation>
    <scope>NUCLEOTIDE SEQUENCE [LARGE SCALE GENOMIC DNA]</scope>
    <source>
        <strain evidence="4 5">NEB573</strain>
    </source>
</reference>
<evidence type="ECO:0000259" key="3">
    <source>
        <dbReference type="PROSITE" id="PS50977"/>
    </source>
</evidence>
<feature type="DNA-binding region" description="H-T-H motif" evidence="2">
    <location>
        <begin position="39"/>
        <end position="58"/>
    </location>
</feature>
<gene>
    <name evidence="4" type="ORF">RGB73_05985</name>
</gene>
<sequence>MSKTTDHIDGRNLRSINTRKKLLEAGHDIFVEYGFQKATITQIIKRAKTGYGTAYIHFTGKDELLIVLMEDVMKRFYEIAEMHFEPASKEEAIAMITNQARLFLENAIEEQAIMKVFAEAIRFSDIAHQKWNEIRERFIEKISNDVAYSQEKGLARKDLNHDLVARNWFALNETHLWDLVNNSNKHSVQEIVRNITTLYTSALYLS</sequence>
<keyword evidence="1 2" id="KW-0238">DNA-binding</keyword>
<dbReference type="Proteomes" id="UP001256827">
    <property type="component" value="Chromosome"/>
</dbReference>
<evidence type="ECO:0000313" key="4">
    <source>
        <dbReference type="EMBL" id="WNC15881.1"/>
    </source>
</evidence>
<dbReference type="PANTHER" id="PTHR43479:SF7">
    <property type="entry name" value="TETR-FAMILY TRANSCRIPTIONAL REGULATOR"/>
    <property type="match status" value="1"/>
</dbReference>
<accession>A0ABY9T752</accession>
<name>A0ABY9T752_BREBE</name>
<dbReference type="InterPro" id="IPR036271">
    <property type="entry name" value="Tet_transcr_reg_TetR-rel_C_sf"/>
</dbReference>
<evidence type="ECO:0000256" key="2">
    <source>
        <dbReference type="PROSITE-ProRule" id="PRU00335"/>
    </source>
</evidence>
<dbReference type="Pfam" id="PF00440">
    <property type="entry name" value="TetR_N"/>
    <property type="match status" value="1"/>
</dbReference>
<dbReference type="EMBL" id="CP134050">
    <property type="protein sequence ID" value="WNC15881.1"/>
    <property type="molecule type" value="Genomic_DNA"/>
</dbReference>
<dbReference type="InterPro" id="IPR001647">
    <property type="entry name" value="HTH_TetR"/>
</dbReference>
<organism evidence="4 5">
    <name type="scientific">Brevibacillus brevis</name>
    <name type="common">Bacillus brevis</name>
    <dbReference type="NCBI Taxonomy" id="1393"/>
    <lineage>
        <taxon>Bacteria</taxon>
        <taxon>Bacillati</taxon>
        <taxon>Bacillota</taxon>
        <taxon>Bacilli</taxon>
        <taxon>Bacillales</taxon>
        <taxon>Paenibacillaceae</taxon>
        <taxon>Brevibacillus</taxon>
    </lineage>
</organism>
<dbReference type="Gene3D" id="1.10.10.60">
    <property type="entry name" value="Homeodomain-like"/>
    <property type="match status" value="1"/>
</dbReference>
<dbReference type="PANTHER" id="PTHR43479">
    <property type="entry name" value="ACREF/ENVCD OPERON REPRESSOR-RELATED"/>
    <property type="match status" value="1"/>
</dbReference>
<keyword evidence="5" id="KW-1185">Reference proteome</keyword>
<dbReference type="InterPro" id="IPR050624">
    <property type="entry name" value="HTH-type_Tx_Regulator"/>
</dbReference>